<protein>
    <submittedName>
        <fullName evidence="10">Spermidine/putrescine ABC transporter permease</fullName>
    </submittedName>
</protein>
<dbReference type="Gene3D" id="1.10.3720.10">
    <property type="entry name" value="MetI-like"/>
    <property type="match status" value="1"/>
</dbReference>
<organism evidence="10 11">
    <name type="scientific">Hypericibacter adhaerens</name>
    <dbReference type="NCBI Taxonomy" id="2602016"/>
    <lineage>
        <taxon>Bacteria</taxon>
        <taxon>Pseudomonadati</taxon>
        <taxon>Pseudomonadota</taxon>
        <taxon>Alphaproteobacteria</taxon>
        <taxon>Rhodospirillales</taxon>
        <taxon>Dongiaceae</taxon>
        <taxon>Hypericibacter</taxon>
    </lineage>
</organism>
<feature type="transmembrane region" description="Helical" evidence="8">
    <location>
        <begin position="229"/>
        <end position="255"/>
    </location>
</feature>
<dbReference type="RefSeq" id="WP_151119674.1">
    <property type="nucleotide sequence ID" value="NZ_CP042582.1"/>
</dbReference>
<evidence type="ECO:0000313" key="11">
    <source>
        <dbReference type="Proteomes" id="UP000325797"/>
    </source>
</evidence>
<keyword evidence="11" id="KW-1185">Reference proteome</keyword>
<feature type="transmembrane region" description="Helical" evidence="8">
    <location>
        <begin position="179"/>
        <end position="198"/>
    </location>
</feature>
<evidence type="ECO:0000256" key="6">
    <source>
        <dbReference type="ARBA" id="ARBA00022989"/>
    </source>
</evidence>
<keyword evidence="5 8" id="KW-0812">Transmembrane</keyword>
<dbReference type="EMBL" id="CP042582">
    <property type="protein sequence ID" value="QEX24388.1"/>
    <property type="molecule type" value="Genomic_DNA"/>
</dbReference>
<dbReference type="OrthoDB" id="9807047at2"/>
<dbReference type="GO" id="GO:0055085">
    <property type="term" value="P:transmembrane transport"/>
    <property type="evidence" value="ECO:0007669"/>
    <property type="project" value="InterPro"/>
</dbReference>
<comment type="similarity">
    <text evidence="2">Belongs to the binding-protein-dependent transport system permease family. CysTW subfamily.</text>
</comment>
<dbReference type="InterPro" id="IPR000515">
    <property type="entry name" value="MetI-like"/>
</dbReference>
<evidence type="ECO:0000256" key="3">
    <source>
        <dbReference type="ARBA" id="ARBA00022448"/>
    </source>
</evidence>
<evidence type="ECO:0000259" key="9">
    <source>
        <dbReference type="PROSITE" id="PS50928"/>
    </source>
</evidence>
<dbReference type="PROSITE" id="PS50928">
    <property type="entry name" value="ABC_TM1"/>
    <property type="match status" value="1"/>
</dbReference>
<evidence type="ECO:0000313" key="10">
    <source>
        <dbReference type="EMBL" id="QEX24388.1"/>
    </source>
</evidence>
<keyword evidence="4" id="KW-1003">Cell membrane</keyword>
<dbReference type="Proteomes" id="UP000325797">
    <property type="component" value="Chromosome"/>
</dbReference>
<dbReference type="KEGG" id="hadh:FRZ61_43290"/>
<dbReference type="PANTHER" id="PTHR42929">
    <property type="entry name" value="INNER MEMBRANE ABC TRANSPORTER PERMEASE PROTEIN YDCU-RELATED-RELATED"/>
    <property type="match status" value="1"/>
</dbReference>
<feature type="transmembrane region" description="Helical" evidence="8">
    <location>
        <begin position="119"/>
        <end position="139"/>
    </location>
</feature>
<evidence type="ECO:0000256" key="8">
    <source>
        <dbReference type="RuleBase" id="RU363032"/>
    </source>
</evidence>
<keyword evidence="3 8" id="KW-0813">Transport</keyword>
<evidence type="ECO:0000256" key="2">
    <source>
        <dbReference type="ARBA" id="ARBA00007069"/>
    </source>
</evidence>
<evidence type="ECO:0000256" key="5">
    <source>
        <dbReference type="ARBA" id="ARBA00022692"/>
    </source>
</evidence>
<dbReference type="CDD" id="cd06261">
    <property type="entry name" value="TM_PBP2"/>
    <property type="match status" value="1"/>
</dbReference>
<comment type="subcellular location">
    <subcellularLocation>
        <location evidence="1 8">Cell membrane</location>
        <topology evidence="1 8">Multi-pass membrane protein</topology>
    </subcellularLocation>
</comment>
<dbReference type="GO" id="GO:0005886">
    <property type="term" value="C:plasma membrane"/>
    <property type="evidence" value="ECO:0007669"/>
    <property type="project" value="UniProtKB-SubCell"/>
</dbReference>
<evidence type="ECO:0000256" key="7">
    <source>
        <dbReference type="ARBA" id="ARBA00023136"/>
    </source>
</evidence>
<keyword evidence="6 8" id="KW-1133">Transmembrane helix</keyword>
<accession>A0A5J6N325</accession>
<name>A0A5J6N325_9PROT</name>
<evidence type="ECO:0000256" key="4">
    <source>
        <dbReference type="ARBA" id="ARBA00022475"/>
    </source>
</evidence>
<keyword evidence="7 8" id="KW-0472">Membrane</keyword>
<dbReference type="AlphaFoldDB" id="A0A5J6N325"/>
<evidence type="ECO:0000256" key="1">
    <source>
        <dbReference type="ARBA" id="ARBA00004651"/>
    </source>
</evidence>
<reference evidence="10 11" key="1">
    <citation type="submission" date="2019-08" db="EMBL/GenBank/DDBJ databases">
        <title>Hyperibacter terrae gen. nov., sp. nov. and Hyperibacter viscosus sp. nov., two new members in the family Rhodospirillaceae isolated from the rhizosphere of Hypericum perforatum.</title>
        <authorList>
            <person name="Noviana Z."/>
        </authorList>
    </citation>
    <scope>NUCLEOTIDE SEQUENCE [LARGE SCALE GENOMIC DNA]</scope>
    <source>
        <strain evidence="10 11">R5959</strain>
    </source>
</reference>
<dbReference type="SUPFAM" id="SSF161098">
    <property type="entry name" value="MetI-like"/>
    <property type="match status" value="1"/>
</dbReference>
<dbReference type="PANTHER" id="PTHR42929:SF1">
    <property type="entry name" value="INNER MEMBRANE ABC TRANSPORTER PERMEASE PROTEIN YDCU-RELATED"/>
    <property type="match status" value="1"/>
</dbReference>
<feature type="transmembrane region" description="Helical" evidence="8">
    <location>
        <begin position="83"/>
        <end position="107"/>
    </location>
</feature>
<feature type="transmembrane region" description="Helical" evidence="8">
    <location>
        <begin position="280"/>
        <end position="300"/>
    </location>
</feature>
<proteinExistence type="inferred from homology"/>
<feature type="transmembrane region" description="Helical" evidence="8">
    <location>
        <begin position="24"/>
        <end position="50"/>
    </location>
</feature>
<gene>
    <name evidence="10" type="ORF">FRZ61_43290</name>
</gene>
<dbReference type="InterPro" id="IPR035906">
    <property type="entry name" value="MetI-like_sf"/>
</dbReference>
<dbReference type="Pfam" id="PF00528">
    <property type="entry name" value="BPD_transp_1"/>
    <property type="match status" value="1"/>
</dbReference>
<feature type="domain" description="ABC transmembrane type-1" evidence="9">
    <location>
        <begin position="84"/>
        <end position="301"/>
    </location>
</feature>
<sequence>MSLEAAPPAPLTRLSSFLYLRPRLVLTLLLVPPLLWLGIVYLGSLFSLLAQSFFYVDDFSGLTVYEPTLRTYGELFTDANLTIILRTVMMAAAVTIVCGVIAFPLAYYMARYAGTKSKAIFYLAVMLPLWSNYLVRVYAWKLILAKEGAISWIFDQLHLGWLLDGVLSIPVIGGPSLSASYIGTAIVFIYIWLPYMILPVEAALERVPRSLLEASADLGAKPRATLRKVIFPLAIPGIAAGSIFTFSLTLGDYIIPNLVGSSRPFIGQVVYGLQGTAGNLPLAAAFAMVPVLVMAGYLTVAKRFGAFDAL</sequence>